<dbReference type="EMBL" id="PZQS01000005">
    <property type="protein sequence ID" value="PVD30284.1"/>
    <property type="molecule type" value="Genomic_DNA"/>
</dbReference>
<dbReference type="SMART" id="SM00544">
    <property type="entry name" value="MA3"/>
    <property type="match status" value="2"/>
</dbReference>
<keyword evidence="10" id="KW-1185">Reference proteome</keyword>
<organism evidence="9 10">
    <name type="scientific">Pomacea canaliculata</name>
    <name type="common">Golden apple snail</name>
    <dbReference type="NCBI Taxonomy" id="400727"/>
    <lineage>
        <taxon>Eukaryota</taxon>
        <taxon>Metazoa</taxon>
        <taxon>Spiralia</taxon>
        <taxon>Lophotrochozoa</taxon>
        <taxon>Mollusca</taxon>
        <taxon>Gastropoda</taxon>
        <taxon>Caenogastropoda</taxon>
        <taxon>Architaenioglossa</taxon>
        <taxon>Ampullarioidea</taxon>
        <taxon>Ampullariidae</taxon>
        <taxon>Pomacea</taxon>
    </lineage>
</organism>
<dbReference type="InterPro" id="IPR016024">
    <property type="entry name" value="ARM-type_fold"/>
</dbReference>
<proteinExistence type="inferred from homology"/>
<keyword evidence="6" id="KW-0539">Nucleus</keyword>
<evidence type="ECO:0000256" key="1">
    <source>
        <dbReference type="ARBA" id="ARBA00004496"/>
    </source>
</evidence>
<dbReference type="Pfam" id="PF02847">
    <property type="entry name" value="MA3"/>
    <property type="match status" value="2"/>
</dbReference>
<dbReference type="GO" id="GO:0005634">
    <property type="term" value="C:nucleus"/>
    <property type="evidence" value="ECO:0007669"/>
    <property type="project" value="TreeGrafter"/>
</dbReference>
<dbReference type="STRING" id="400727.A0A2T7PA37"/>
<gene>
    <name evidence="9" type="ORF">C0Q70_09548</name>
</gene>
<dbReference type="FunFam" id="1.25.40.180:FF:000009">
    <property type="entry name" value="programmed cell death protein 4"/>
    <property type="match status" value="1"/>
</dbReference>
<dbReference type="OrthoDB" id="414546at2759"/>
<feature type="compositionally biased region" description="Gly residues" evidence="7">
    <location>
        <begin position="88"/>
        <end position="99"/>
    </location>
</feature>
<keyword evidence="4" id="KW-0963">Cytoplasm</keyword>
<protein>
    <recommendedName>
        <fullName evidence="3">Programmed cell death protein 4</fullName>
    </recommendedName>
</protein>
<sequence length="448" mass="49695">MSADMENVSEPVQLQDGESTDVAMNGEVEVIPESETAEDRPVRKAKRQLSRQRSGSDSSNNNAAVKKALPNSKNSRKSRDGRGRGLPKKGGAGGKGVWGRPGEELGEDGNTVDSHDPNYDSDSQDSNIQFEKICPEMSQEDFCKFINPVVMEFYEHGNTKDVLEELNDINFEHLKRTLVECLISKALDHKDHHRELTSVLISDLYGRVLSSDDVVDGFDDVLGKLSDLTIDTPDAATVVGKFIARAVADDCLPPKYIMKYRGEETEEDCPHTKLAVDHADVLLNQTHGIVRLDNIWGQGGGTRPVKLLIRKIVMLLKEYLSSGDITEATHCLTELDVPHFHHEVIYEAIVMVLEESSQRAAEMMSKFLKSLAEAVIITPQQIGQGFARAYDNMPDICLDVPNAYSLLEQFCTLCNKEGFLSDALMKDLPQRGRKRFVSEGDGGRIKSS</sequence>
<evidence type="ECO:0000256" key="6">
    <source>
        <dbReference type="ARBA" id="ARBA00023242"/>
    </source>
</evidence>
<comment type="caution">
    <text evidence="9">The sequence shown here is derived from an EMBL/GenBank/DDBJ whole genome shotgun (WGS) entry which is preliminary data.</text>
</comment>
<feature type="compositionally biased region" description="Polar residues" evidence="7">
    <location>
        <begin position="51"/>
        <end position="63"/>
    </location>
</feature>
<feature type="domain" description="MI" evidence="8">
    <location>
        <begin position="141"/>
        <end position="262"/>
    </location>
</feature>
<feature type="region of interest" description="Disordered" evidence="7">
    <location>
        <begin position="1"/>
        <end position="125"/>
    </location>
</feature>
<dbReference type="SUPFAM" id="SSF48371">
    <property type="entry name" value="ARM repeat"/>
    <property type="match status" value="2"/>
</dbReference>
<evidence type="ECO:0000313" key="9">
    <source>
        <dbReference type="EMBL" id="PVD30284.1"/>
    </source>
</evidence>
<dbReference type="FunFam" id="1.25.40.180:FF:000008">
    <property type="entry name" value="Programmed cell death protein 4"/>
    <property type="match status" value="1"/>
</dbReference>
<dbReference type="PROSITE" id="PS51366">
    <property type="entry name" value="MI"/>
    <property type="match status" value="2"/>
</dbReference>
<evidence type="ECO:0000256" key="3">
    <source>
        <dbReference type="ARBA" id="ARBA00014414"/>
    </source>
</evidence>
<dbReference type="PANTHER" id="PTHR12626:SF0">
    <property type="entry name" value="PROGRAMMED CELL DEATH PROTEIN 4"/>
    <property type="match status" value="1"/>
</dbReference>
<evidence type="ECO:0000256" key="4">
    <source>
        <dbReference type="ARBA" id="ARBA00022490"/>
    </source>
</evidence>
<dbReference type="OMA" id="TRTHPQY"/>
<dbReference type="GO" id="GO:0045892">
    <property type="term" value="P:negative regulation of DNA-templated transcription"/>
    <property type="evidence" value="ECO:0007669"/>
    <property type="project" value="InterPro"/>
</dbReference>
<comment type="subcellular location">
    <subcellularLocation>
        <location evidence="1">Cytoplasm</location>
    </subcellularLocation>
</comment>
<feature type="domain" description="MI" evidence="8">
    <location>
        <begin position="307"/>
        <end position="430"/>
    </location>
</feature>
<evidence type="ECO:0000313" key="10">
    <source>
        <dbReference type="Proteomes" id="UP000245119"/>
    </source>
</evidence>
<reference evidence="9 10" key="1">
    <citation type="submission" date="2018-04" db="EMBL/GenBank/DDBJ databases">
        <title>The genome of golden apple snail Pomacea canaliculata provides insight into stress tolerance and invasive adaptation.</title>
        <authorList>
            <person name="Liu C."/>
            <person name="Liu B."/>
            <person name="Ren Y."/>
            <person name="Zhang Y."/>
            <person name="Wang H."/>
            <person name="Li S."/>
            <person name="Jiang F."/>
            <person name="Yin L."/>
            <person name="Zhang G."/>
            <person name="Qian W."/>
            <person name="Fan W."/>
        </authorList>
    </citation>
    <scope>NUCLEOTIDE SEQUENCE [LARGE SCALE GENOMIC DNA]</scope>
    <source>
        <strain evidence="9">SZHN2017</strain>
        <tissue evidence="9">Muscle</tissue>
    </source>
</reference>
<evidence type="ECO:0000259" key="8">
    <source>
        <dbReference type="PROSITE" id="PS51366"/>
    </source>
</evidence>
<dbReference type="PANTHER" id="PTHR12626">
    <property type="entry name" value="PROGRAMMED CELL DEATH 4"/>
    <property type="match status" value="1"/>
</dbReference>
<name>A0A2T7PA37_POMCA</name>
<dbReference type="Gene3D" id="1.25.40.180">
    <property type="match status" value="2"/>
</dbReference>
<dbReference type="InterPro" id="IPR039778">
    <property type="entry name" value="PDCD4"/>
</dbReference>
<evidence type="ECO:0000256" key="2">
    <source>
        <dbReference type="ARBA" id="ARBA00005497"/>
    </source>
</evidence>
<evidence type="ECO:0000256" key="5">
    <source>
        <dbReference type="ARBA" id="ARBA00022737"/>
    </source>
</evidence>
<accession>A0A2T7PA37</accession>
<dbReference type="Proteomes" id="UP000245119">
    <property type="component" value="Linkage Group LG5"/>
</dbReference>
<dbReference type="AlphaFoldDB" id="A0A2T7PA37"/>
<evidence type="ECO:0000256" key="7">
    <source>
        <dbReference type="SAM" id="MobiDB-lite"/>
    </source>
</evidence>
<dbReference type="GO" id="GO:0005829">
    <property type="term" value="C:cytosol"/>
    <property type="evidence" value="ECO:0007669"/>
    <property type="project" value="TreeGrafter"/>
</dbReference>
<comment type="similarity">
    <text evidence="2">Belongs to the PDCD4 family.</text>
</comment>
<dbReference type="InterPro" id="IPR003891">
    <property type="entry name" value="Initiation_fac_eIF4g_MI"/>
</dbReference>
<keyword evidence="5" id="KW-0677">Repeat</keyword>